<dbReference type="GO" id="GO:0004015">
    <property type="term" value="F:adenosylmethionine-8-amino-7-oxononanoate transaminase activity"/>
    <property type="evidence" value="ECO:0007669"/>
    <property type="project" value="UniProtKB-UniRule"/>
</dbReference>
<feature type="binding site" evidence="9">
    <location>
        <position position="181"/>
    </location>
    <ligand>
        <name>substrate</name>
    </ligand>
</feature>
<dbReference type="NCBIfam" id="NF004624">
    <property type="entry name" value="PRK05964.1"/>
    <property type="match status" value="1"/>
</dbReference>
<evidence type="ECO:0000256" key="3">
    <source>
        <dbReference type="ARBA" id="ARBA00022576"/>
    </source>
</evidence>
<comment type="function">
    <text evidence="9">Catalyzes the transfer of the alpha-amino group from S-adenosyl-L-methionine (SAM) to 7-keto-8-aminopelargonic acid (KAPA) to form 7,8-diaminopelargonic acid (DAPA). It is the only aminotransferase known to utilize SAM as an amino donor.</text>
</comment>
<dbReference type="InterPro" id="IPR015424">
    <property type="entry name" value="PyrdxlP-dep_Trfase"/>
</dbReference>
<feature type="binding site" evidence="9">
    <location>
        <position position="89"/>
    </location>
    <ligand>
        <name>substrate</name>
    </ligand>
</feature>
<dbReference type="GO" id="GO:0005737">
    <property type="term" value="C:cytoplasm"/>
    <property type="evidence" value="ECO:0007669"/>
    <property type="project" value="UniProtKB-SubCell"/>
</dbReference>
<comment type="subcellular location">
    <subcellularLocation>
        <location evidence="9">Cytoplasm</location>
    </subcellularLocation>
</comment>
<dbReference type="InterPro" id="IPR015422">
    <property type="entry name" value="PyrdxlP-dep_Trfase_small"/>
</dbReference>
<comment type="subunit">
    <text evidence="9">Homodimer.</text>
</comment>
<keyword evidence="7 9" id="KW-0663">Pyridoxal phosphate</keyword>
<evidence type="ECO:0000256" key="7">
    <source>
        <dbReference type="ARBA" id="ARBA00022898"/>
    </source>
</evidence>
<dbReference type="InterPro" id="IPR015421">
    <property type="entry name" value="PyrdxlP-dep_Trfase_major"/>
</dbReference>
<dbReference type="SUPFAM" id="SSF53383">
    <property type="entry name" value="PLP-dependent transferases"/>
    <property type="match status" value="1"/>
</dbReference>
<dbReference type="PANTHER" id="PTHR42684:SF17">
    <property type="entry name" value="ADENOSYLMETHIONINE-8-AMINO-7-OXONONANOATE AMINOTRANSFERASE"/>
    <property type="match status" value="1"/>
</dbReference>
<dbReference type="Pfam" id="PF00202">
    <property type="entry name" value="Aminotran_3"/>
    <property type="match status" value="1"/>
</dbReference>
<comment type="pathway">
    <text evidence="2 9">Cofactor biosynthesis; biotin biosynthesis; 7,8-diaminononanoate from 8-amino-7-oxononanoate (SAM route): step 1/1.</text>
</comment>
<evidence type="ECO:0000256" key="8">
    <source>
        <dbReference type="ARBA" id="ARBA00048449"/>
    </source>
</evidence>
<evidence type="ECO:0000256" key="6">
    <source>
        <dbReference type="ARBA" id="ARBA00022756"/>
    </source>
</evidence>
<keyword evidence="5 9" id="KW-0949">S-adenosyl-L-methionine</keyword>
<dbReference type="PROSITE" id="PS00600">
    <property type="entry name" value="AA_TRANSFER_CLASS_3"/>
    <property type="match status" value="1"/>
</dbReference>
<dbReference type="InterPro" id="IPR005814">
    <property type="entry name" value="Aminotrans_3"/>
</dbReference>
<dbReference type="InterPro" id="IPR049704">
    <property type="entry name" value="Aminotrans_3_PPA_site"/>
</dbReference>
<keyword evidence="3 9" id="KW-0032">Aminotransferase</keyword>
<dbReference type="Proteomes" id="UP000004641">
    <property type="component" value="Unassembled WGS sequence"/>
</dbReference>
<dbReference type="EMBL" id="ABHU01000006">
    <property type="protein sequence ID" value="EDU91503.1"/>
    <property type="molecule type" value="Genomic_DNA"/>
</dbReference>
<comment type="cofactor">
    <cofactor evidence="1 9">
        <name>pyridoxal 5'-phosphate</name>
        <dbReference type="ChEBI" id="CHEBI:597326"/>
    </cofactor>
</comment>
<feature type="modified residue" description="N6-(pyridoxal phosphate)lysine" evidence="9">
    <location>
        <position position="311"/>
    </location>
</feature>
<comment type="similarity">
    <text evidence="9">Belongs to the class-III pyridoxal-phosphate-dependent aminotransferase family. BioA subfamily.</text>
</comment>
<dbReference type="Gene3D" id="3.90.1150.10">
    <property type="entry name" value="Aspartate Aminotransferase, domain 1"/>
    <property type="match status" value="1"/>
</dbReference>
<dbReference type="InterPro" id="IPR005815">
    <property type="entry name" value="BioA"/>
</dbReference>
<gene>
    <name evidence="9 10" type="primary">bioA</name>
    <name evidence="10" type="ORF">ECH7EC869_3610</name>
</gene>
<dbReference type="EC" id="2.6.1.62" evidence="9"/>
<dbReference type="FunFam" id="3.40.640.10:FF:000041">
    <property type="entry name" value="Adenosylmethionine-8-amino-7-oxononanoate aminotransferase"/>
    <property type="match status" value="1"/>
</dbReference>
<reference evidence="10 11" key="1">
    <citation type="journal article" date="2011" name="Appl. Environ. Microbiol.">
        <title>Genome signatures of Escherichia coli O157:H7 isolates from the bovine host reservoir.</title>
        <authorList>
            <person name="Eppinger M."/>
            <person name="Mammel M.K."/>
            <person name="Leclerc J.E."/>
            <person name="Ravel J."/>
            <person name="Cebula T.A."/>
        </authorList>
    </citation>
    <scope>NUCLEOTIDE SEQUENCE [LARGE SCALE GENOMIC DNA]</scope>
    <source>
        <strain evidence="10 11">EC869</strain>
    </source>
</reference>
<dbReference type="CDD" id="cd00610">
    <property type="entry name" value="OAT_like"/>
    <property type="match status" value="1"/>
</dbReference>
<feature type="binding site" evidence="9">
    <location>
        <position position="282"/>
    </location>
    <ligand>
        <name>pyridoxal 5'-phosphate</name>
        <dbReference type="ChEBI" id="CHEBI:597326"/>
    </ligand>
</feature>
<protein>
    <recommendedName>
        <fullName evidence="9">Adenosylmethionine-8-amino-7-oxononanoate aminotransferase</fullName>
        <ecNumber evidence="9">2.6.1.62</ecNumber>
    </recommendedName>
    <alternativeName>
        <fullName evidence="9">7,8-diamino-pelargonic acid aminotransferase</fullName>
        <shortName evidence="9">DAPA AT</shortName>
        <shortName evidence="9">DAPA aminotransferase</shortName>
    </alternativeName>
    <alternativeName>
        <fullName evidence="9">7,8-diaminononanoate synthase</fullName>
        <shortName evidence="9">DANS</shortName>
    </alternativeName>
    <alternativeName>
        <fullName evidence="9">Diaminopelargonic acid synthase</fullName>
    </alternativeName>
</protein>
<evidence type="ECO:0000256" key="1">
    <source>
        <dbReference type="ARBA" id="ARBA00001933"/>
    </source>
</evidence>
<feature type="binding site" evidence="9">
    <location>
        <begin position="149"/>
        <end position="150"/>
    </location>
    <ligand>
        <name>pyridoxal 5'-phosphate</name>
        <dbReference type="ChEBI" id="CHEBI:597326"/>
    </ligand>
</feature>
<dbReference type="PIRSF" id="PIRSF000521">
    <property type="entry name" value="Transaminase_4ab_Lys_Orn"/>
    <property type="match status" value="1"/>
</dbReference>
<keyword evidence="4 9" id="KW-0808">Transferase</keyword>
<organism evidence="10 11">
    <name type="scientific">Escherichia coli O157:H7 (strain EC869)</name>
    <dbReference type="NCBI Taxonomy" id="478008"/>
    <lineage>
        <taxon>Bacteria</taxon>
        <taxon>Pseudomonadati</taxon>
        <taxon>Pseudomonadota</taxon>
        <taxon>Gammaproteobacteria</taxon>
        <taxon>Enterobacterales</taxon>
        <taxon>Enterobacteriaceae</taxon>
        <taxon>Escherichia</taxon>
    </lineage>
</organism>
<dbReference type="GO" id="GO:0030170">
    <property type="term" value="F:pyridoxal phosphate binding"/>
    <property type="evidence" value="ECO:0007669"/>
    <property type="project" value="UniProtKB-UniRule"/>
</dbReference>
<evidence type="ECO:0000313" key="11">
    <source>
        <dbReference type="Proteomes" id="UP000004641"/>
    </source>
</evidence>
<feature type="binding site" evidence="9">
    <location>
        <position position="428"/>
    </location>
    <ligand>
        <name>substrate</name>
    </ligand>
</feature>
<feature type="site" description="Participates in the substrate recognition with KAPA and in a stacking interaction with the adenine ring of SAM" evidence="9">
    <location>
        <position position="54"/>
    </location>
</feature>
<evidence type="ECO:0000313" key="10">
    <source>
        <dbReference type="EMBL" id="EDU91503.1"/>
    </source>
</evidence>
<name>A0A0H3PQE3_ECO5C</name>
<dbReference type="HAMAP" id="MF_00834">
    <property type="entry name" value="BioA"/>
    <property type="match status" value="1"/>
</dbReference>
<sequence length="471" mass="51894">MSSVGGEPWGFSKTCFLLLIRCRLVNLNLFNLVYKSIMTTDDLAFDQRHIWHPYTSMTSPLPVYPVASAEGCELILSDGRRLVDGMSSWWAAIHGYNHPQLNAAMKSQINAMSHVMFGGITHAPAIELCRKLVAMTPQPLECVFLADSGSVAVEVAMKMALQYWQAKGEARQHFLTFRNGYHGDTFGAMSVCDPDNSMHSLWKGYLPENLFAPAPQSRMDGEWDERDMVGFARLMAAHRHEIAAVIIEPIVQGAGGMRMYHPEWLKRIRKMCDREGILLIADEIATGFGRTGKLFACEHAEIAPDILCLGKALTGGTMTLSATLTTREVAETISNGEAGCFMHGPTFMGNPLACAAANASLAILESGDWQQQVAAIEVQLREQLAPARDAEMVADVRVLGAIGVVETTRPVNMAALQKFFVEQGVWIRPFGKLIYLMPPYIILPQQLQRLTAAVNRAVQDETFFANNGKSA</sequence>
<comment type="caution">
    <text evidence="10">The sequence shown here is derived from an EMBL/GenBank/DDBJ whole genome shotgun (WGS) entry which is preliminary data.</text>
</comment>
<evidence type="ECO:0000256" key="2">
    <source>
        <dbReference type="ARBA" id="ARBA00005063"/>
    </source>
</evidence>
<dbReference type="NCBIfam" id="NF005940">
    <property type="entry name" value="PRK07986.1"/>
    <property type="match status" value="1"/>
</dbReference>
<keyword evidence="9" id="KW-0963">Cytoplasm</keyword>
<evidence type="ECO:0000256" key="4">
    <source>
        <dbReference type="ARBA" id="ARBA00022679"/>
    </source>
</evidence>
<dbReference type="UniPathway" id="UPA00078">
    <property type="reaction ID" value="UER00160"/>
</dbReference>
<dbReference type="NCBIfam" id="TIGR00508">
    <property type="entry name" value="bioA"/>
    <property type="match status" value="1"/>
</dbReference>
<dbReference type="GO" id="GO:0009102">
    <property type="term" value="P:biotin biosynthetic process"/>
    <property type="evidence" value="ECO:0007669"/>
    <property type="project" value="UniProtKB-UniRule"/>
</dbReference>
<dbReference type="Gene3D" id="3.40.640.10">
    <property type="entry name" value="Type I PLP-dependent aspartate aminotransferase-like (Major domain)"/>
    <property type="match status" value="1"/>
</dbReference>
<comment type="catalytic activity">
    <reaction evidence="8 9">
        <text>(8S)-8-amino-7-oxononanoate + S-adenosyl-L-methionine = S-adenosyl-4-methylsulfanyl-2-oxobutanoate + (7R,8S)-7,8-diammoniononanoate</text>
        <dbReference type="Rhea" id="RHEA:16861"/>
        <dbReference type="ChEBI" id="CHEBI:16490"/>
        <dbReference type="ChEBI" id="CHEBI:59789"/>
        <dbReference type="ChEBI" id="CHEBI:149468"/>
        <dbReference type="ChEBI" id="CHEBI:149469"/>
        <dbReference type="EC" id="2.6.1.62"/>
    </reaction>
</comment>
<evidence type="ECO:0000256" key="5">
    <source>
        <dbReference type="ARBA" id="ARBA00022691"/>
    </source>
</evidence>
<evidence type="ECO:0000256" key="9">
    <source>
        <dbReference type="HAMAP-Rule" id="MF_00834"/>
    </source>
</evidence>
<proteinExistence type="inferred from homology"/>
<feature type="binding site" evidence="9">
    <location>
        <position position="344"/>
    </location>
    <ligand>
        <name>substrate</name>
    </ligand>
</feature>
<dbReference type="AlphaFoldDB" id="A0A0H3PQE3"/>
<accession>A0A0H3PQE3</accession>
<dbReference type="PANTHER" id="PTHR42684">
    <property type="entry name" value="ADENOSYLMETHIONINE-8-AMINO-7-OXONONANOATE AMINOTRANSFERASE"/>
    <property type="match status" value="1"/>
</dbReference>
<feature type="binding site" evidence="9">
    <location>
        <position position="311"/>
    </location>
    <ligand>
        <name>substrate</name>
    </ligand>
</feature>
<feature type="binding site" evidence="9">
    <location>
        <begin position="345"/>
        <end position="346"/>
    </location>
    <ligand>
        <name>pyridoxal 5'-phosphate</name>
        <dbReference type="ChEBI" id="CHEBI:597326"/>
    </ligand>
</feature>
<keyword evidence="6 9" id="KW-0093">Biotin biosynthesis</keyword>